<name>A0A4V2JTA7_PROTD</name>
<evidence type="ECO:0000256" key="1">
    <source>
        <dbReference type="ARBA" id="ARBA00004651"/>
    </source>
</evidence>
<comment type="subcellular location">
    <subcellularLocation>
        <location evidence="1">Cell membrane</location>
        <topology evidence="1">Multi-pass membrane protein</topology>
    </subcellularLocation>
</comment>
<comment type="caution">
    <text evidence="9">The sequence shown here is derived from an EMBL/GenBank/DDBJ whole genome shotgun (WGS) entry which is preliminary data.</text>
</comment>
<dbReference type="AlphaFoldDB" id="A0A4V2JTA7"/>
<organism evidence="9 10">
    <name type="scientific">Propioniciclava tarda</name>
    <dbReference type="NCBI Taxonomy" id="433330"/>
    <lineage>
        <taxon>Bacteria</taxon>
        <taxon>Bacillati</taxon>
        <taxon>Actinomycetota</taxon>
        <taxon>Actinomycetes</taxon>
        <taxon>Propionibacteriales</taxon>
        <taxon>Propionibacteriaceae</taxon>
        <taxon>Propioniciclava</taxon>
    </lineage>
</organism>
<feature type="transmembrane region" description="Helical" evidence="8">
    <location>
        <begin position="320"/>
        <end position="337"/>
    </location>
</feature>
<keyword evidence="10" id="KW-1185">Reference proteome</keyword>
<feature type="transmembrane region" description="Helical" evidence="8">
    <location>
        <begin position="191"/>
        <end position="211"/>
    </location>
</feature>
<evidence type="ECO:0000256" key="4">
    <source>
        <dbReference type="ARBA" id="ARBA00022692"/>
    </source>
</evidence>
<evidence type="ECO:0000256" key="7">
    <source>
        <dbReference type="ARBA" id="ARBA00024033"/>
    </source>
</evidence>
<feature type="transmembrane region" description="Helical" evidence="8">
    <location>
        <begin position="12"/>
        <end position="30"/>
    </location>
</feature>
<evidence type="ECO:0000256" key="8">
    <source>
        <dbReference type="SAM" id="Phobius"/>
    </source>
</evidence>
<accession>A0A4V2JTA7</accession>
<comment type="similarity">
    <text evidence="7">Belongs to the glycosyltransferase 87 family.</text>
</comment>
<feature type="transmembrane region" description="Helical" evidence="8">
    <location>
        <begin position="297"/>
        <end position="314"/>
    </location>
</feature>
<evidence type="ECO:0000256" key="5">
    <source>
        <dbReference type="ARBA" id="ARBA00022989"/>
    </source>
</evidence>
<sequence length="420" mass="44365">MWFDGRVRTQARPLALAAGALALWAIAKYWSLVTQVWRPNEYSDAYYYFLQCQKAASGGGLAGLLPEYPTPAAALLYLPYALGGVDHDAYRWTFLVGVVAVDALFVAVLLARGWTGAVVAWTVLETLSGRLALLRFDVLPAVLGALAVASLLRRRDAEASVFVVAGAAVKAWPAILAPLTLGDRRTRVRALATSAISAAVVAGASIAAAGWDRLLSPLFYQRDRGLQIEAVAATTGMLARLDGSGPQVVWTTWNAYELAGPGVQQSLANANLAAGLALVAFVGLGIRWLTQGSRPDAAAHLALFATSAFMVTSKALSPQYLLWLAAPVVVVLAHSLTDRRRISADGVRAVVSFVLVGVLVTLTAYLYPLHYDDLLAGAGRPTEVLAVRNVGLLVFMAWSGAAAWAAARSERGSRGPAATG</sequence>
<feature type="transmembrane region" description="Helical" evidence="8">
    <location>
        <begin position="387"/>
        <end position="407"/>
    </location>
</feature>
<feature type="transmembrane region" description="Helical" evidence="8">
    <location>
        <begin position="89"/>
        <end position="111"/>
    </location>
</feature>
<dbReference type="InterPro" id="IPR018584">
    <property type="entry name" value="GT87"/>
</dbReference>
<feature type="transmembrane region" description="Helical" evidence="8">
    <location>
        <begin position="159"/>
        <end position="179"/>
    </location>
</feature>
<evidence type="ECO:0000256" key="3">
    <source>
        <dbReference type="ARBA" id="ARBA00022679"/>
    </source>
</evidence>
<feature type="transmembrane region" description="Helical" evidence="8">
    <location>
        <begin position="349"/>
        <end position="367"/>
    </location>
</feature>
<keyword evidence="4 8" id="KW-0812">Transmembrane</keyword>
<evidence type="ECO:0000313" key="9">
    <source>
        <dbReference type="EMBL" id="TBT95531.1"/>
    </source>
</evidence>
<dbReference type="GO" id="GO:0016758">
    <property type="term" value="F:hexosyltransferase activity"/>
    <property type="evidence" value="ECO:0007669"/>
    <property type="project" value="InterPro"/>
</dbReference>
<feature type="transmembrane region" description="Helical" evidence="8">
    <location>
        <begin position="132"/>
        <end position="153"/>
    </location>
</feature>
<evidence type="ECO:0000256" key="2">
    <source>
        <dbReference type="ARBA" id="ARBA00022475"/>
    </source>
</evidence>
<dbReference type="GO" id="GO:0005886">
    <property type="term" value="C:plasma membrane"/>
    <property type="evidence" value="ECO:0007669"/>
    <property type="project" value="UniProtKB-SubCell"/>
</dbReference>
<evidence type="ECO:0000313" key="10">
    <source>
        <dbReference type="Proteomes" id="UP000291933"/>
    </source>
</evidence>
<reference evidence="9 10" key="1">
    <citation type="submission" date="2019-01" db="EMBL/GenBank/DDBJ databases">
        <title>Lactibacter flavus gen. nov., sp. nov., a novel bacterium of the family Propionibacteriaceae isolated from raw milk and dairy products.</title>
        <authorList>
            <person name="Huptas C."/>
            <person name="Wenning M."/>
            <person name="Breitenwieser F."/>
            <person name="Doll E."/>
            <person name="Von Neubeck M."/>
            <person name="Busse H.-J."/>
            <person name="Scherer S."/>
        </authorList>
    </citation>
    <scope>NUCLEOTIDE SEQUENCE [LARGE SCALE GENOMIC DNA]</scope>
    <source>
        <strain evidence="9 10">DSM 22130</strain>
    </source>
</reference>
<dbReference type="Proteomes" id="UP000291933">
    <property type="component" value="Unassembled WGS sequence"/>
</dbReference>
<keyword evidence="6 8" id="KW-0472">Membrane</keyword>
<gene>
    <name evidence="9" type="ORF">ET996_05405</name>
</gene>
<keyword evidence="5 8" id="KW-1133">Transmembrane helix</keyword>
<dbReference type="EMBL" id="SDMR01000004">
    <property type="protein sequence ID" value="TBT95531.1"/>
    <property type="molecule type" value="Genomic_DNA"/>
</dbReference>
<keyword evidence="2" id="KW-1003">Cell membrane</keyword>
<dbReference type="OrthoDB" id="581198at2"/>
<keyword evidence="3" id="KW-0808">Transferase</keyword>
<dbReference type="Pfam" id="PF09594">
    <property type="entry name" value="GT87"/>
    <property type="match status" value="1"/>
</dbReference>
<proteinExistence type="inferred from homology"/>
<protein>
    <submittedName>
        <fullName evidence="9">DUF2029 domain-containing protein</fullName>
    </submittedName>
</protein>
<evidence type="ECO:0000256" key="6">
    <source>
        <dbReference type="ARBA" id="ARBA00023136"/>
    </source>
</evidence>
<feature type="transmembrane region" description="Helical" evidence="8">
    <location>
        <begin position="272"/>
        <end position="290"/>
    </location>
</feature>